<feature type="signal peptide" evidence="1">
    <location>
        <begin position="1"/>
        <end position="26"/>
    </location>
</feature>
<dbReference type="EMBL" id="CP020465">
    <property type="protein sequence ID" value="ASP49925.1"/>
    <property type="molecule type" value="Genomic_DNA"/>
</dbReference>
<keyword evidence="1" id="KW-0732">Signal</keyword>
<evidence type="ECO:0000313" key="3">
    <source>
        <dbReference type="EMBL" id="ASP49925.1"/>
    </source>
</evidence>
<keyword evidence="4" id="KW-1185">Reference proteome</keyword>
<name>A0A222GDF5_9GAMM</name>
<evidence type="ECO:0000259" key="2">
    <source>
        <dbReference type="Pfam" id="PF17131"/>
    </source>
</evidence>
<keyword evidence="3" id="KW-0449">Lipoprotein</keyword>
<sequence length="286" mass="32797">MKASKHSRQVVLTLSLFLASHFNLHAEVAPRLSNENATLNAITNTTTNKVNNIIDQANLASYYAGEDGSAEARMIIVDENGNRQMRQFTILRKDIQDLGDQNMLVFFSQPSNVKDTVFRVEKQLKSDDNRWLFLPALDLVKRISAGDKRTSFVGSHFYYEDVSGRNPNEDNFTLVSEDKNTYTIAAMPKDQQSVEFSRYSVKIDKQNFLPTETIYFDKSDQAIRKMTVLLVQDINGIPTVMKSRITNLRNNSYTEMQFRNVKYNLGLPDNIFSERSMRTPPKAWLD</sequence>
<proteinExistence type="predicted"/>
<dbReference type="AlphaFoldDB" id="A0A222GDF5"/>
<dbReference type="InterPro" id="IPR033399">
    <property type="entry name" value="TP_0789-like"/>
</dbReference>
<dbReference type="Pfam" id="PF17131">
    <property type="entry name" value="LolA_like"/>
    <property type="match status" value="1"/>
</dbReference>
<dbReference type="OrthoDB" id="9803781at2"/>
<protein>
    <submittedName>
        <fullName evidence="3">Outer membrane lipoprotein-sorting protein</fullName>
    </submittedName>
</protein>
<evidence type="ECO:0000256" key="1">
    <source>
        <dbReference type="SAM" id="SignalP"/>
    </source>
</evidence>
<dbReference type="CDD" id="cd16329">
    <property type="entry name" value="LolA_like"/>
    <property type="match status" value="1"/>
</dbReference>
<accession>A0A222GDF5</accession>
<gene>
    <name evidence="3" type="ORF">B5D82_06730</name>
</gene>
<dbReference type="Proteomes" id="UP000202259">
    <property type="component" value="Chromosome"/>
</dbReference>
<dbReference type="Gene3D" id="2.50.20.10">
    <property type="entry name" value="Lipoprotein localisation LolA/LolB/LppX"/>
    <property type="match status" value="1"/>
</dbReference>
<feature type="chain" id="PRO_5013188765" evidence="1">
    <location>
        <begin position="27"/>
        <end position="286"/>
    </location>
</feature>
<organism evidence="3 4">
    <name type="scientific">Cognaticolwellia beringensis</name>
    <dbReference type="NCBI Taxonomy" id="1967665"/>
    <lineage>
        <taxon>Bacteria</taxon>
        <taxon>Pseudomonadati</taxon>
        <taxon>Pseudomonadota</taxon>
        <taxon>Gammaproteobacteria</taxon>
        <taxon>Alteromonadales</taxon>
        <taxon>Colwelliaceae</taxon>
        <taxon>Cognaticolwellia</taxon>
    </lineage>
</organism>
<dbReference type="KEGG" id="cber:B5D82_06730"/>
<feature type="domain" description="Uncharacterized protein TP-0789" evidence="2">
    <location>
        <begin position="99"/>
        <end position="278"/>
    </location>
</feature>
<reference evidence="3 4" key="1">
    <citation type="submission" date="2017-08" db="EMBL/GenBank/DDBJ databases">
        <title>Complete genome of Colwellia sp. NB097-1, a psychrophile bacterium ioslated from Bering Sea.</title>
        <authorList>
            <person name="Chen X."/>
        </authorList>
    </citation>
    <scope>NUCLEOTIDE SEQUENCE [LARGE SCALE GENOMIC DNA]</scope>
    <source>
        <strain evidence="3 4">NB097-1</strain>
    </source>
</reference>
<evidence type="ECO:0000313" key="4">
    <source>
        <dbReference type="Proteomes" id="UP000202259"/>
    </source>
</evidence>